<organism evidence="3">
    <name type="scientific">Trypanosoma congolense (strain IL3000)</name>
    <dbReference type="NCBI Taxonomy" id="1068625"/>
    <lineage>
        <taxon>Eukaryota</taxon>
        <taxon>Discoba</taxon>
        <taxon>Euglenozoa</taxon>
        <taxon>Kinetoplastea</taxon>
        <taxon>Metakinetoplastina</taxon>
        <taxon>Trypanosomatida</taxon>
        <taxon>Trypanosomatidae</taxon>
        <taxon>Trypanosoma</taxon>
        <taxon>Nannomonas</taxon>
    </lineage>
</organism>
<dbReference type="VEuPathDB" id="TriTrypDB:TcIL3000_4_2260"/>
<gene>
    <name evidence="3" type="ORF">TCIL3000_4_2260</name>
</gene>
<dbReference type="EMBL" id="HE575317">
    <property type="protein sequence ID" value="CCC90136.1"/>
    <property type="molecule type" value="Genomic_DNA"/>
</dbReference>
<name>G0UL81_TRYCI</name>
<evidence type="ECO:0000256" key="2">
    <source>
        <dbReference type="SAM" id="SignalP"/>
    </source>
</evidence>
<evidence type="ECO:0000313" key="3">
    <source>
        <dbReference type="EMBL" id="CCC90136.1"/>
    </source>
</evidence>
<keyword evidence="2" id="KW-0732">Signal</keyword>
<keyword evidence="1" id="KW-0812">Transmembrane</keyword>
<keyword evidence="1" id="KW-1133">Transmembrane helix</keyword>
<accession>G0UL81</accession>
<feature type="transmembrane region" description="Helical" evidence="1">
    <location>
        <begin position="74"/>
        <end position="95"/>
    </location>
</feature>
<feature type="transmembrane region" description="Helical" evidence="1">
    <location>
        <begin position="126"/>
        <end position="143"/>
    </location>
</feature>
<keyword evidence="1" id="KW-0472">Membrane</keyword>
<feature type="signal peptide" evidence="2">
    <location>
        <begin position="1"/>
        <end position="21"/>
    </location>
</feature>
<reference evidence="3" key="1">
    <citation type="journal article" date="2012" name="Proc. Natl. Acad. Sci. U.S.A.">
        <title>Antigenic diversity is generated by distinct evolutionary mechanisms in African trypanosome species.</title>
        <authorList>
            <person name="Jackson A.P."/>
            <person name="Berry A."/>
            <person name="Aslett M."/>
            <person name="Allison H.C."/>
            <person name="Burton P."/>
            <person name="Vavrova-Anderson J."/>
            <person name="Brown R."/>
            <person name="Browne H."/>
            <person name="Corton N."/>
            <person name="Hauser H."/>
            <person name="Gamble J."/>
            <person name="Gilderthorp R."/>
            <person name="Marcello L."/>
            <person name="McQuillan J."/>
            <person name="Otto T.D."/>
            <person name="Quail M.A."/>
            <person name="Sanders M.J."/>
            <person name="van Tonder A."/>
            <person name="Ginger M.L."/>
            <person name="Field M.C."/>
            <person name="Barry J.D."/>
            <person name="Hertz-Fowler C."/>
            <person name="Berriman M."/>
        </authorList>
    </citation>
    <scope>NUCLEOTIDE SEQUENCE</scope>
    <source>
        <strain evidence="3">IL3000</strain>
    </source>
</reference>
<proteinExistence type="predicted"/>
<feature type="transmembrane region" description="Helical" evidence="1">
    <location>
        <begin position="49"/>
        <end position="67"/>
    </location>
</feature>
<dbReference type="AlphaFoldDB" id="G0UL81"/>
<feature type="chain" id="PRO_5003410614" evidence="2">
    <location>
        <begin position="22"/>
        <end position="187"/>
    </location>
</feature>
<sequence length="187" mass="21288">MFHFHCGISIFLFLFPFYVSPALVCVHSHAWVGVLACHKIWQPMSFGDTFYPVFVFFLLLNGIKCTFPLLYHRFVLYPLVAVFLGLLCLMMQVLLMSAAGTIRARGATPRSLEVEAIALVERHVNMTSWMALSVLVMACWVYCSCRRGWHVYVLPMIDDFKRLKKGCWANTLDLRGRVAGNDVSLMG</sequence>
<evidence type="ECO:0000256" key="1">
    <source>
        <dbReference type="SAM" id="Phobius"/>
    </source>
</evidence>
<protein>
    <submittedName>
        <fullName evidence="3">Uncharacterized protein</fullName>
    </submittedName>
</protein>